<evidence type="ECO:0000313" key="2">
    <source>
        <dbReference type="Proteomes" id="UP000321393"/>
    </source>
</evidence>
<dbReference type="Proteomes" id="UP000321393">
    <property type="component" value="Unassembled WGS sequence"/>
</dbReference>
<sequence length="201" mass="22717">MMNNYYLKADQATMNNIDESRTTSLFSSGFWKIDDLFLEFDDAFNITGGSSLVVDPSGYISTPKTWSWRDTNTISVLMRDTFPVRCLKWADVPPKYIEVVKGGLQQSRTNKAVRTKQLYNHSSGSKLSYNDNTSSLNNEAVVDVHKALNPSLGTRYVRPFWVDDLATQKVLVEALSPSPEKLVEVLCLHTSKRCTPKRLVN</sequence>
<evidence type="ECO:0000313" key="1">
    <source>
        <dbReference type="EMBL" id="KAA0045500.1"/>
    </source>
</evidence>
<name>A0A5A7TQR9_CUCMM</name>
<accession>A0A5A7TQR9</accession>
<comment type="caution">
    <text evidence="1">The sequence shown here is derived from an EMBL/GenBank/DDBJ whole genome shotgun (WGS) entry which is preliminary data.</text>
</comment>
<dbReference type="EMBL" id="SSTE01014403">
    <property type="protein sequence ID" value="KAA0045500.1"/>
    <property type="molecule type" value="Genomic_DNA"/>
</dbReference>
<protein>
    <submittedName>
        <fullName evidence="1">Cytochrome P450 CYP82D47-like</fullName>
    </submittedName>
</protein>
<dbReference type="OrthoDB" id="1741773at2759"/>
<proteinExistence type="predicted"/>
<dbReference type="AlphaFoldDB" id="A0A5A7TQR9"/>
<reference evidence="1 2" key="1">
    <citation type="submission" date="2019-08" db="EMBL/GenBank/DDBJ databases">
        <title>Draft genome sequences of two oriental melons (Cucumis melo L. var makuwa).</title>
        <authorList>
            <person name="Kwon S.-Y."/>
        </authorList>
    </citation>
    <scope>NUCLEOTIDE SEQUENCE [LARGE SCALE GENOMIC DNA]</scope>
    <source>
        <strain evidence="2">cv. SW 3</strain>
        <tissue evidence="1">Leaf</tissue>
    </source>
</reference>
<organism evidence="1 2">
    <name type="scientific">Cucumis melo var. makuwa</name>
    <name type="common">Oriental melon</name>
    <dbReference type="NCBI Taxonomy" id="1194695"/>
    <lineage>
        <taxon>Eukaryota</taxon>
        <taxon>Viridiplantae</taxon>
        <taxon>Streptophyta</taxon>
        <taxon>Embryophyta</taxon>
        <taxon>Tracheophyta</taxon>
        <taxon>Spermatophyta</taxon>
        <taxon>Magnoliopsida</taxon>
        <taxon>eudicotyledons</taxon>
        <taxon>Gunneridae</taxon>
        <taxon>Pentapetalae</taxon>
        <taxon>rosids</taxon>
        <taxon>fabids</taxon>
        <taxon>Cucurbitales</taxon>
        <taxon>Cucurbitaceae</taxon>
        <taxon>Benincaseae</taxon>
        <taxon>Cucumis</taxon>
    </lineage>
</organism>
<gene>
    <name evidence="1" type="ORF">E6C27_scaffold1202G00450</name>
</gene>